<accession>A0AA36AUL0</accession>
<gene>
    <name evidence="2" type="ORF">OCTVUL_1B010026</name>
</gene>
<keyword evidence="3" id="KW-1185">Reference proteome</keyword>
<dbReference type="EMBL" id="OX597817">
    <property type="protein sequence ID" value="CAI9721127.1"/>
    <property type="molecule type" value="Genomic_DNA"/>
</dbReference>
<evidence type="ECO:0000256" key="1">
    <source>
        <dbReference type="SAM" id="MobiDB-lite"/>
    </source>
</evidence>
<dbReference type="AlphaFoldDB" id="A0AA36AUL0"/>
<name>A0AA36AUL0_OCTVU</name>
<proteinExistence type="predicted"/>
<evidence type="ECO:0000313" key="2">
    <source>
        <dbReference type="EMBL" id="CAI9721127.1"/>
    </source>
</evidence>
<reference evidence="2" key="1">
    <citation type="submission" date="2023-08" db="EMBL/GenBank/DDBJ databases">
        <authorList>
            <person name="Alioto T."/>
            <person name="Alioto T."/>
            <person name="Gomez Garrido J."/>
        </authorList>
    </citation>
    <scope>NUCLEOTIDE SEQUENCE</scope>
</reference>
<sequence>MAVPVAGHGFIERQVQTVKKTLIKYCETKEDSHLALLSLQVTLLRADMKSPAEMLNGRKYKATLLTKIQPPIDQEETRVKLAATQEEDRNIITNTHNQKYLEDNMHTQDPITKT</sequence>
<feature type="region of interest" description="Disordered" evidence="1">
    <location>
        <begin position="88"/>
        <end position="114"/>
    </location>
</feature>
<evidence type="ECO:0000313" key="3">
    <source>
        <dbReference type="Proteomes" id="UP001162480"/>
    </source>
</evidence>
<protein>
    <submittedName>
        <fullName evidence="2">Uncharacterized protein</fullName>
    </submittedName>
</protein>
<organism evidence="2 3">
    <name type="scientific">Octopus vulgaris</name>
    <name type="common">Common octopus</name>
    <dbReference type="NCBI Taxonomy" id="6645"/>
    <lineage>
        <taxon>Eukaryota</taxon>
        <taxon>Metazoa</taxon>
        <taxon>Spiralia</taxon>
        <taxon>Lophotrochozoa</taxon>
        <taxon>Mollusca</taxon>
        <taxon>Cephalopoda</taxon>
        <taxon>Coleoidea</taxon>
        <taxon>Octopodiformes</taxon>
        <taxon>Octopoda</taxon>
        <taxon>Incirrata</taxon>
        <taxon>Octopodidae</taxon>
        <taxon>Octopus</taxon>
    </lineage>
</organism>
<dbReference type="Proteomes" id="UP001162480">
    <property type="component" value="Chromosome 4"/>
</dbReference>